<dbReference type="Proteomes" id="UP001217089">
    <property type="component" value="Unassembled WGS sequence"/>
</dbReference>
<dbReference type="InterPro" id="IPR053084">
    <property type="entry name" value="AKAP"/>
</dbReference>
<evidence type="ECO:0000313" key="2">
    <source>
        <dbReference type="Proteomes" id="UP001217089"/>
    </source>
</evidence>
<accession>A0ABQ9EY63</accession>
<dbReference type="InterPro" id="IPR025663">
    <property type="entry name" value="AKAP_28"/>
</dbReference>
<proteinExistence type="predicted"/>
<gene>
    <name evidence="1" type="ORF">KUTeg_011967</name>
</gene>
<dbReference type="PANTHER" id="PTHR35075:SF1">
    <property type="entry name" value="A-KINASE ANCHOR PROTEIN 14"/>
    <property type="match status" value="1"/>
</dbReference>
<sequence length="228" mass="27512">MDVEYCCLPCLVERKWDISDNFFVMSYMDILSNPDYENMSTDEIYADQARRLVDEVIESAIGRLETSLSLTEREKSFELSKVTDASRQSTFVRDNYQLKDIKWLTISEFTVERGEEKINDYIKTWNYEDSWLYCIDYLGKDEHEFDTRHRYRVRWSIPTRRKPIPRATACVYFAFKVSKIKPDHYPVEVFYVFEANRLVHRPGESRFREKWLKDIIESKVMMMQMVEF</sequence>
<protein>
    <recommendedName>
        <fullName evidence="3">A-kinase anchor protein 14</fullName>
    </recommendedName>
</protein>
<dbReference type="EMBL" id="JARBDR010000640">
    <property type="protein sequence ID" value="KAJ8310102.1"/>
    <property type="molecule type" value="Genomic_DNA"/>
</dbReference>
<evidence type="ECO:0000313" key="1">
    <source>
        <dbReference type="EMBL" id="KAJ8310102.1"/>
    </source>
</evidence>
<dbReference type="PANTHER" id="PTHR35075">
    <property type="entry name" value="A-KINASE ANCHOR PROTEIN 14"/>
    <property type="match status" value="1"/>
</dbReference>
<comment type="caution">
    <text evidence="1">The sequence shown here is derived from an EMBL/GenBank/DDBJ whole genome shotgun (WGS) entry which is preliminary data.</text>
</comment>
<name>A0ABQ9EY63_TEGGR</name>
<keyword evidence="2" id="KW-1185">Reference proteome</keyword>
<dbReference type="Pfam" id="PF14469">
    <property type="entry name" value="AKAP28"/>
    <property type="match status" value="1"/>
</dbReference>
<evidence type="ECO:0008006" key="3">
    <source>
        <dbReference type="Google" id="ProtNLM"/>
    </source>
</evidence>
<organism evidence="1 2">
    <name type="scientific">Tegillarca granosa</name>
    <name type="common">Malaysian cockle</name>
    <name type="synonym">Anadara granosa</name>
    <dbReference type="NCBI Taxonomy" id="220873"/>
    <lineage>
        <taxon>Eukaryota</taxon>
        <taxon>Metazoa</taxon>
        <taxon>Spiralia</taxon>
        <taxon>Lophotrochozoa</taxon>
        <taxon>Mollusca</taxon>
        <taxon>Bivalvia</taxon>
        <taxon>Autobranchia</taxon>
        <taxon>Pteriomorphia</taxon>
        <taxon>Arcoida</taxon>
        <taxon>Arcoidea</taxon>
        <taxon>Arcidae</taxon>
        <taxon>Tegillarca</taxon>
    </lineage>
</organism>
<reference evidence="1 2" key="1">
    <citation type="submission" date="2022-12" db="EMBL/GenBank/DDBJ databases">
        <title>Chromosome-level genome of Tegillarca granosa.</title>
        <authorList>
            <person name="Kim J."/>
        </authorList>
    </citation>
    <scope>NUCLEOTIDE SEQUENCE [LARGE SCALE GENOMIC DNA]</scope>
    <source>
        <strain evidence="1">Teg-2019</strain>
        <tissue evidence="1">Adductor muscle</tissue>
    </source>
</reference>